<organism evidence="4 5">
    <name type="scientific">Epilithonimonas bovis DSM 19482</name>
    <dbReference type="NCBI Taxonomy" id="1121284"/>
    <lineage>
        <taxon>Bacteria</taxon>
        <taxon>Pseudomonadati</taxon>
        <taxon>Bacteroidota</taxon>
        <taxon>Flavobacteriia</taxon>
        <taxon>Flavobacteriales</taxon>
        <taxon>Weeksellaceae</taxon>
        <taxon>Chryseobacterium group</taxon>
        <taxon>Epilithonimonas</taxon>
    </lineage>
</organism>
<gene>
    <name evidence="4" type="ORF">SAMN05660493_01190</name>
</gene>
<feature type="signal peptide" evidence="2">
    <location>
        <begin position="1"/>
        <end position="21"/>
    </location>
</feature>
<dbReference type="EMBL" id="FTPU01000010">
    <property type="protein sequence ID" value="SIT96506.1"/>
    <property type="molecule type" value="Genomic_DNA"/>
</dbReference>
<evidence type="ECO:0000313" key="5">
    <source>
        <dbReference type="Proteomes" id="UP000187261"/>
    </source>
</evidence>
<evidence type="ECO:0000259" key="3">
    <source>
        <dbReference type="Pfam" id="PF18962"/>
    </source>
</evidence>
<feature type="domain" description="Secretion system C-terminal sorting" evidence="3">
    <location>
        <begin position="347"/>
        <end position="427"/>
    </location>
</feature>
<proteinExistence type="predicted"/>
<keyword evidence="5" id="KW-1185">Reference proteome</keyword>
<reference evidence="5" key="1">
    <citation type="submission" date="2016-10" db="EMBL/GenBank/DDBJ databases">
        <authorList>
            <person name="Varghese N."/>
            <person name="Submissions S."/>
        </authorList>
    </citation>
    <scope>NUCLEOTIDE SEQUENCE [LARGE SCALE GENOMIC DNA]</scope>
    <source>
        <strain evidence="5">DSM 19482</strain>
    </source>
</reference>
<evidence type="ECO:0000256" key="1">
    <source>
        <dbReference type="ARBA" id="ARBA00022729"/>
    </source>
</evidence>
<name>A0A1U7PSF5_9FLAO</name>
<dbReference type="NCBIfam" id="TIGR04183">
    <property type="entry name" value="Por_Secre_tail"/>
    <property type="match status" value="1"/>
</dbReference>
<dbReference type="STRING" id="1121284.SAMN05660493_01190"/>
<dbReference type="RefSeq" id="WP_076782636.1">
    <property type="nucleotide sequence ID" value="NZ_FTPU01000010.1"/>
</dbReference>
<keyword evidence="1 2" id="KW-0732">Signal</keyword>
<dbReference type="Proteomes" id="UP000187261">
    <property type="component" value="Unassembled WGS sequence"/>
</dbReference>
<dbReference type="AlphaFoldDB" id="A0A1U7PSF5"/>
<dbReference type="OrthoDB" id="629570at2"/>
<sequence>MKTKLLLASLLAFTVNQTVLSQTDELGYTQVELTMGSNYSNRVFFDLSANNIVSQPATGWDIAFYRNSSMSFGERVNDANNVLVYQVSADPAAFDTVTPADKGNWGTPLYNPDQTTALEDGAFDNATLLPASNFNFGWGSYDIATHKIIGKVVFVLDYGNENYYKFFINEYYGGYTFKYAKWNGTSWDATQTRTVPSGTDDAFFNYFSFATGEKVANLEPAKANWDLMFTRYWTFYGGQQMYRLSGVIQSPNVSVAYVKPETQATSTFTAPASTAYSKNITTIGHSWKPTTGVYSDVVYYVKEGSTYYRLYFTANGGATTGNMFFKYKNVTGEMAVADFGKKGSFGIYPNPTKEDKKVNILIDIKDAASKNGNVEIFDLSGKKVFETAIANQTGFSAKELDLSRLSSGVYIVKINYGGQTESKKLIIK</sequence>
<dbReference type="InterPro" id="IPR026444">
    <property type="entry name" value="Secre_tail"/>
</dbReference>
<evidence type="ECO:0000256" key="2">
    <source>
        <dbReference type="SAM" id="SignalP"/>
    </source>
</evidence>
<dbReference type="Pfam" id="PF18962">
    <property type="entry name" value="Por_Secre_tail"/>
    <property type="match status" value="1"/>
</dbReference>
<feature type="chain" id="PRO_5012572486" evidence="2">
    <location>
        <begin position="22"/>
        <end position="428"/>
    </location>
</feature>
<accession>A0A1U7PSF5</accession>
<evidence type="ECO:0000313" key="4">
    <source>
        <dbReference type="EMBL" id="SIT96506.1"/>
    </source>
</evidence>
<protein>
    <submittedName>
        <fullName evidence="4">Por secretion system C-terminal sorting domain-containing protein</fullName>
    </submittedName>
</protein>